<dbReference type="GO" id="GO:0006749">
    <property type="term" value="P:glutathione metabolic process"/>
    <property type="evidence" value="ECO:0007669"/>
    <property type="project" value="TreeGrafter"/>
</dbReference>
<dbReference type="SFLD" id="SFLDG01154">
    <property type="entry name" value="Main.5:_Phi-like"/>
    <property type="match status" value="1"/>
</dbReference>
<dbReference type="CDD" id="cd03053">
    <property type="entry name" value="GST_N_Phi"/>
    <property type="match status" value="1"/>
</dbReference>
<evidence type="ECO:0000313" key="8">
    <source>
        <dbReference type="Proteomes" id="UP000559027"/>
    </source>
</evidence>
<dbReference type="SUPFAM" id="SSF52833">
    <property type="entry name" value="Thioredoxin-like"/>
    <property type="match status" value="1"/>
</dbReference>
<dbReference type="EMBL" id="JAACJO010000013">
    <property type="protein sequence ID" value="KAF5351260.1"/>
    <property type="molecule type" value="Genomic_DNA"/>
</dbReference>
<dbReference type="InterPro" id="IPR036282">
    <property type="entry name" value="Glutathione-S-Trfase_C_sf"/>
</dbReference>
<name>A0A8H5D0A0_9AGAR</name>
<dbReference type="AlphaFoldDB" id="A0A8H5D0A0"/>
<proteinExistence type="inferred from homology"/>
<dbReference type="InterPro" id="IPR004046">
    <property type="entry name" value="GST_C"/>
</dbReference>
<dbReference type="InterPro" id="IPR004045">
    <property type="entry name" value="Glutathione_S-Trfase_N"/>
</dbReference>
<dbReference type="SUPFAM" id="SSF47616">
    <property type="entry name" value="GST C-terminal domain-like"/>
    <property type="match status" value="1"/>
</dbReference>
<evidence type="ECO:0000259" key="6">
    <source>
        <dbReference type="PROSITE" id="PS50405"/>
    </source>
</evidence>
<dbReference type="InterPro" id="IPR040079">
    <property type="entry name" value="Glutathione_S-Trfase"/>
</dbReference>
<dbReference type="Pfam" id="PF02798">
    <property type="entry name" value="GST_N"/>
    <property type="match status" value="1"/>
</dbReference>
<evidence type="ECO:0000256" key="1">
    <source>
        <dbReference type="ARBA" id="ARBA00010128"/>
    </source>
</evidence>
<dbReference type="GO" id="GO:0009636">
    <property type="term" value="P:response to toxic substance"/>
    <property type="evidence" value="ECO:0007669"/>
    <property type="project" value="UniProtKB-ARBA"/>
</dbReference>
<comment type="similarity">
    <text evidence="1">Belongs to the GST superfamily. Phi family.</text>
</comment>
<dbReference type="GO" id="GO:0043295">
    <property type="term" value="F:glutathione binding"/>
    <property type="evidence" value="ECO:0007669"/>
    <property type="project" value="TreeGrafter"/>
</dbReference>
<dbReference type="SFLD" id="SFLDS00019">
    <property type="entry name" value="Glutathione_Transferase_(cytos"/>
    <property type="match status" value="1"/>
</dbReference>
<feature type="domain" description="GST C-terminal" evidence="6">
    <location>
        <begin position="109"/>
        <end position="234"/>
    </location>
</feature>
<feature type="domain" description="GST N-terminal" evidence="5">
    <location>
        <begin position="21"/>
        <end position="102"/>
    </location>
</feature>
<dbReference type="PANTHER" id="PTHR43900:SF3">
    <property type="entry name" value="GLUTATHIONE S-TRANSFERASE RHO"/>
    <property type="match status" value="1"/>
</dbReference>
<comment type="catalytic activity">
    <reaction evidence="4">
        <text>RX + glutathione = an S-substituted glutathione + a halide anion + H(+)</text>
        <dbReference type="Rhea" id="RHEA:16437"/>
        <dbReference type="ChEBI" id="CHEBI:15378"/>
        <dbReference type="ChEBI" id="CHEBI:16042"/>
        <dbReference type="ChEBI" id="CHEBI:17792"/>
        <dbReference type="ChEBI" id="CHEBI:57925"/>
        <dbReference type="ChEBI" id="CHEBI:90779"/>
        <dbReference type="EC" id="2.5.1.18"/>
    </reaction>
</comment>
<evidence type="ECO:0000259" key="5">
    <source>
        <dbReference type="PROSITE" id="PS50404"/>
    </source>
</evidence>
<keyword evidence="8" id="KW-1185">Reference proteome</keyword>
<dbReference type="InterPro" id="IPR036249">
    <property type="entry name" value="Thioredoxin-like_sf"/>
</dbReference>
<dbReference type="Gene3D" id="1.20.1050.10">
    <property type="match status" value="1"/>
</dbReference>
<dbReference type="CDD" id="cd03187">
    <property type="entry name" value="GST_C_Phi"/>
    <property type="match status" value="1"/>
</dbReference>
<evidence type="ECO:0000256" key="2">
    <source>
        <dbReference type="ARBA" id="ARBA00012452"/>
    </source>
</evidence>
<dbReference type="OrthoDB" id="249703at2759"/>
<dbReference type="PROSITE" id="PS50404">
    <property type="entry name" value="GST_NTER"/>
    <property type="match status" value="1"/>
</dbReference>
<dbReference type="InterPro" id="IPR010987">
    <property type="entry name" value="Glutathione-S-Trfase_C-like"/>
</dbReference>
<gene>
    <name evidence="7" type="ORF">D9756_008464</name>
</gene>
<evidence type="ECO:0000313" key="7">
    <source>
        <dbReference type="EMBL" id="KAF5351260.1"/>
    </source>
</evidence>
<comment type="caution">
    <text evidence="7">The sequence shown here is derived from an EMBL/GenBank/DDBJ whole genome shotgun (WGS) entry which is preliminary data.</text>
</comment>
<dbReference type="EC" id="2.5.1.18" evidence="2"/>
<dbReference type="SFLD" id="SFLDG00358">
    <property type="entry name" value="Main_(cytGST)"/>
    <property type="match status" value="1"/>
</dbReference>
<reference evidence="7 8" key="1">
    <citation type="journal article" date="2020" name="ISME J.">
        <title>Uncovering the hidden diversity of litter-decomposition mechanisms in mushroom-forming fungi.</title>
        <authorList>
            <person name="Floudas D."/>
            <person name="Bentzer J."/>
            <person name="Ahren D."/>
            <person name="Johansson T."/>
            <person name="Persson P."/>
            <person name="Tunlid A."/>
        </authorList>
    </citation>
    <scope>NUCLEOTIDE SEQUENCE [LARGE SCALE GENOMIC DNA]</scope>
    <source>
        <strain evidence="7 8">CBS 146.42</strain>
    </source>
</reference>
<accession>A0A8H5D0A0</accession>
<organism evidence="7 8">
    <name type="scientific">Leucocoprinus leucothites</name>
    <dbReference type="NCBI Taxonomy" id="201217"/>
    <lineage>
        <taxon>Eukaryota</taxon>
        <taxon>Fungi</taxon>
        <taxon>Dikarya</taxon>
        <taxon>Basidiomycota</taxon>
        <taxon>Agaricomycotina</taxon>
        <taxon>Agaricomycetes</taxon>
        <taxon>Agaricomycetidae</taxon>
        <taxon>Agaricales</taxon>
        <taxon>Agaricineae</taxon>
        <taxon>Agaricaceae</taxon>
        <taxon>Leucocoprinus</taxon>
    </lineage>
</organism>
<dbReference type="FunFam" id="3.40.30.10:FF:000016">
    <property type="entry name" value="Glutathione S-transferase F2"/>
    <property type="match status" value="1"/>
</dbReference>
<evidence type="ECO:0000256" key="3">
    <source>
        <dbReference type="ARBA" id="ARBA00022679"/>
    </source>
</evidence>
<dbReference type="PROSITE" id="PS50405">
    <property type="entry name" value="GST_CTER"/>
    <property type="match status" value="1"/>
</dbReference>
<dbReference type="Pfam" id="PF00043">
    <property type="entry name" value="GST_C"/>
    <property type="match status" value="1"/>
</dbReference>
<dbReference type="PANTHER" id="PTHR43900">
    <property type="entry name" value="GLUTATHIONE S-TRANSFERASE RHO"/>
    <property type="match status" value="1"/>
</dbReference>
<dbReference type="GO" id="GO:0005737">
    <property type="term" value="C:cytoplasm"/>
    <property type="evidence" value="ECO:0007669"/>
    <property type="project" value="TreeGrafter"/>
</dbReference>
<protein>
    <recommendedName>
        <fullName evidence="2">glutathione transferase</fullName>
        <ecNumber evidence="2">2.5.1.18</ecNumber>
    </recommendedName>
</protein>
<dbReference type="Proteomes" id="UP000559027">
    <property type="component" value="Unassembled WGS sequence"/>
</dbReference>
<evidence type="ECO:0000256" key="4">
    <source>
        <dbReference type="ARBA" id="ARBA00047960"/>
    </source>
</evidence>
<dbReference type="Gene3D" id="3.40.30.10">
    <property type="entry name" value="Glutaredoxin"/>
    <property type="match status" value="1"/>
</dbReference>
<dbReference type="GO" id="GO:0004364">
    <property type="term" value="F:glutathione transferase activity"/>
    <property type="evidence" value="ECO:0007669"/>
    <property type="project" value="UniProtKB-EC"/>
</dbReference>
<dbReference type="FunFam" id="1.20.1050.10:FF:000004">
    <property type="entry name" value="Glutathione S-transferase F2"/>
    <property type="match status" value="1"/>
</dbReference>
<dbReference type="InterPro" id="IPR034347">
    <property type="entry name" value="GST_Phi_C"/>
</dbReference>
<sequence length="234" mass="26721">MTLPFKSVCGHSYRRIILIIMVLQLYGFFGSTCTKRVAIVLHEKKIPFQFHNVDLAKGEQKLAEFKAKQPFGQVPYIDDEGFTIFESRAIARYLDDKDTNPQTKLIPQDLKKRAVFEQAASVEQSNFDYIAAPLVYEVLIKKRYGLETDTAKVAELTGRLTQKLDVYERILSKQKYLAGDELTLADLFHLPYGALLPVAGVYLIQERPNVARWFNELSSRPSWQAVKDKVESVA</sequence>
<keyword evidence="3" id="KW-0808">Transferase</keyword>